<dbReference type="EMBL" id="CM046107">
    <property type="protein sequence ID" value="KAI8432487.1"/>
    <property type="molecule type" value="Genomic_DNA"/>
</dbReference>
<name>A0ACC0K7N3_CHOFU</name>
<proteinExistence type="predicted"/>
<reference evidence="1 2" key="1">
    <citation type="journal article" date="2022" name="Genome Biol. Evol.">
        <title>The Spruce Budworm Genome: Reconstructing the Evolutionary History of Antifreeze Proteins.</title>
        <authorList>
            <person name="Beliveau C."/>
            <person name="Gagne P."/>
            <person name="Picq S."/>
            <person name="Vernygora O."/>
            <person name="Keeling C.I."/>
            <person name="Pinkney K."/>
            <person name="Doucet D."/>
            <person name="Wen F."/>
            <person name="Johnston J.S."/>
            <person name="Maaroufi H."/>
            <person name="Boyle B."/>
            <person name="Laroche J."/>
            <person name="Dewar K."/>
            <person name="Juretic N."/>
            <person name="Blackburn G."/>
            <person name="Nisole A."/>
            <person name="Brunet B."/>
            <person name="Brandao M."/>
            <person name="Lumley L."/>
            <person name="Duan J."/>
            <person name="Quan G."/>
            <person name="Lucarotti C.J."/>
            <person name="Roe A.D."/>
            <person name="Sperling F.A.H."/>
            <person name="Levesque R.C."/>
            <person name="Cusson M."/>
        </authorList>
    </citation>
    <scope>NUCLEOTIDE SEQUENCE [LARGE SCALE GENOMIC DNA]</scope>
    <source>
        <strain evidence="1">Glfc:IPQL:Cfum</strain>
    </source>
</reference>
<evidence type="ECO:0000313" key="2">
    <source>
        <dbReference type="Proteomes" id="UP001064048"/>
    </source>
</evidence>
<sequence length="72" mass="7558">MVAADERRRGAARRPGAPAPARGSGTRPGLRRPPAPGGGGTTAHWSYEETMMVRGARRGRPASVRSVLASHI</sequence>
<organism evidence="1 2">
    <name type="scientific">Choristoneura fumiferana</name>
    <name type="common">Spruce budworm moth</name>
    <name type="synonym">Archips fumiferana</name>
    <dbReference type="NCBI Taxonomy" id="7141"/>
    <lineage>
        <taxon>Eukaryota</taxon>
        <taxon>Metazoa</taxon>
        <taxon>Ecdysozoa</taxon>
        <taxon>Arthropoda</taxon>
        <taxon>Hexapoda</taxon>
        <taxon>Insecta</taxon>
        <taxon>Pterygota</taxon>
        <taxon>Neoptera</taxon>
        <taxon>Endopterygota</taxon>
        <taxon>Lepidoptera</taxon>
        <taxon>Glossata</taxon>
        <taxon>Ditrysia</taxon>
        <taxon>Tortricoidea</taxon>
        <taxon>Tortricidae</taxon>
        <taxon>Tortricinae</taxon>
        <taxon>Choristoneura</taxon>
    </lineage>
</organism>
<protein>
    <submittedName>
        <fullName evidence="1">Uncharacterized protein</fullName>
    </submittedName>
</protein>
<comment type="caution">
    <text evidence="1">The sequence shown here is derived from an EMBL/GenBank/DDBJ whole genome shotgun (WGS) entry which is preliminary data.</text>
</comment>
<evidence type="ECO:0000313" key="1">
    <source>
        <dbReference type="EMBL" id="KAI8432487.1"/>
    </source>
</evidence>
<gene>
    <name evidence="1" type="ORF">MSG28_004868</name>
</gene>
<keyword evidence="2" id="KW-1185">Reference proteome</keyword>
<accession>A0ACC0K7N3</accession>
<dbReference type="Proteomes" id="UP001064048">
    <property type="component" value="Chromosome 7"/>
</dbReference>